<keyword evidence="2" id="KW-1185">Reference proteome</keyword>
<protein>
    <submittedName>
        <fullName evidence="1">(salmon louse) hypothetical protein</fullName>
    </submittedName>
</protein>
<reference evidence="1" key="1">
    <citation type="submission" date="2021-02" db="EMBL/GenBank/DDBJ databases">
        <authorList>
            <person name="Bekaert M."/>
        </authorList>
    </citation>
    <scope>NUCLEOTIDE SEQUENCE</scope>
    <source>
        <strain evidence="1">IoA-00</strain>
    </source>
</reference>
<dbReference type="EMBL" id="HG994591">
    <property type="protein sequence ID" value="CAF2817101.1"/>
    <property type="molecule type" value="Genomic_DNA"/>
</dbReference>
<organism evidence="1 2">
    <name type="scientific">Lepeophtheirus salmonis</name>
    <name type="common">Salmon louse</name>
    <name type="synonym">Caligus salmonis</name>
    <dbReference type="NCBI Taxonomy" id="72036"/>
    <lineage>
        <taxon>Eukaryota</taxon>
        <taxon>Metazoa</taxon>
        <taxon>Ecdysozoa</taxon>
        <taxon>Arthropoda</taxon>
        <taxon>Crustacea</taxon>
        <taxon>Multicrustacea</taxon>
        <taxon>Hexanauplia</taxon>
        <taxon>Copepoda</taxon>
        <taxon>Siphonostomatoida</taxon>
        <taxon>Caligidae</taxon>
        <taxon>Lepeophtheirus</taxon>
    </lineage>
</organism>
<dbReference type="AlphaFoldDB" id="A0A7R8CLZ6"/>
<gene>
    <name evidence="1" type="ORF">LSAA_3588</name>
</gene>
<evidence type="ECO:0000313" key="2">
    <source>
        <dbReference type="Proteomes" id="UP000675881"/>
    </source>
</evidence>
<accession>A0A7R8CLZ6</accession>
<sequence>MEIQLNAIQAEEELFKANKINDYQYYLDCSIRIRNAPRQSRKHGHGHQRNKDIKQRGLLSVRILWQTSQASLGSVNFSSNLLQIIVVSLHTAFPYFCVLVARSCVFPFNIVIESCIEVQTCIVCIHVNTTFSVIPRPRVRPPFVFSDHINTCSKDRTKSTHHLFYNTVYLLQYFAISEFIKWAVTTDNTLIDDLHFIKIVFGSLLVEDC</sequence>
<evidence type="ECO:0000313" key="1">
    <source>
        <dbReference type="EMBL" id="CAF2817101.1"/>
    </source>
</evidence>
<dbReference type="Proteomes" id="UP000675881">
    <property type="component" value="Chromosome 12"/>
</dbReference>
<proteinExistence type="predicted"/>
<name>A0A7R8CLZ6_LEPSM</name>